<dbReference type="STRING" id="29730.A0A0D2MPE5"/>
<dbReference type="Pfam" id="PF13456">
    <property type="entry name" value="RVT_3"/>
    <property type="match status" value="1"/>
</dbReference>
<protein>
    <recommendedName>
        <fullName evidence="1">RNase H type-1 domain-containing protein</fullName>
    </recommendedName>
</protein>
<dbReference type="AlphaFoldDB" id="A0A0D2MPE5"/>
<dbReference type="GO" id="GO:0004523">
    <property type="term" value="F:RNA-DNA hybrid ribonuclease activity"/>
    <property type="evidence" value="ECO:0007669"/>
    <property type="project" value="InterPro"/>
</dbReference>
<accession>A0A0D2MPE5</accession>
<dbReference type="InterPro" id="IPR052929">
    <property type="entry name" value="RNase_H-like_EbsB-rel"/>
</dbReference>
<dbReference type="PANTHER" id="PTHR47074:SF61">
    <property type="entry name" value="RNASE H TYPE-1 DOMAIN-CONTAINING PROTEIN"/>
    <property type="match status" value="1"/>
</dbReference>
<reference evidence="2 3" key="1">
    <citation type="journal article" date="2012" name="Nature">
        <title>Repeated polyploidization of Gossypium genomes and the evolution of spinnable cotton fibres.</title>
        <authorList>
            <person name="Paterson A.H."/>
            <person name="Wendel J.F."/>
            <person name="Gundlach H."/>
            <person name="Guo H."/>
            <person name="Jenkins J."/>
            <person name="Jin D."/>
            <person name="Llewellyn D."/>
            <person name="Showmaker K.C."/>
            <person name="Shu S."/>
            <person name="Udall J."/>
            <person name="Yoo M.J."/>
            <person name="Byers R."/>
            <person name="Chen W."/>
            <person name="Doron-Faigenboim A."/>
            <person name="Duke M.V."/>
            <person name="Gong L."/>
            <person name="Grimwood J."/>
            <person name="Grover C."/>
            <person name="Grupp K."/>
            <person name="Hu G."/>
            <person name="Lee T.H."/>
            <person name="Li J."/>
            <person name="Lin L."/>
            <person name="Liu T."/>
            <person name="Marler B.S."/>
            <person name="Page J.T."/>
            <person name="Roberts A.W."/>
            <person name="Romanel E."/>
            <person name="Sanders W.S."/>
            <person name="Szadkowski E."/>
            <person name="Tan X."/>
            <person name="Tang H."/>
            <person name="Xu C."/>
            <person name="Wang J."/>
            <person name="Wang Z."/>
            <person name="Zhang D."/>
            <person name="Zhang L."/>
            <person name="Ashrafi H."/>
            <person name="Bedon F."/>
            <person name="Bowers J.E."/>
            <person name="Brubaker C.L."/>
            <person name="Chee P.W."/>
            <person name="Das S."/>
            <person name="Gingle A.R."/>
            <person name="Haigler C.H."/>
            <person name="Harker D."/>
            <person name="Hoffmann L.V."/>
            <person name="Hovav R."/>
            <person name="Jones D.C."/>
            <person name="Lemke C."/>
            <person name="Mansoor S."/>
            <person name="ur Rahman M."/>
            <person name="Rainville L.N."/>
            <person name="Rambani A."/>
            <person name="Reddy U.K."/>
            <person name="Rong J.K."/>
            <person name="Saranga Y."/>
            <person name="Scheffler B.E."/>
            <person name="Scheffler J.A."/>
            <person name="Stelly D.M."/>
            <person name="Triplett B.A."/>
            <person name="Van Deynze A."/>
            <person name="Vaslin M.F."/>
            <person name="Waghmare V.N."/>
            <person name="Walford S.A."/>
            <person name="Wright R.J."/>
            <person name="Zaki E.A."/>
            <person name="Zhang T."/>
            <person name="Dennis E.S."/>
            <person name="Mayer K.F."/>
            <person name="Peterson D.G."/>
            <person name="Rokhsar D.S."/>
            <person name="Wang X."/>
            <person name="Schmutz J."/>
        </authorList>
    </citation>
    <scope>NUCLEOTIDE SEQUENCE [LARGE SCALE GENOMIC DNA]</scope>
</reference>
<dbReference type="GO" id="GO:0003676">
    <property type="term" value="F:nucleic acid binding"/>
    <property type="evidence" value="ECO:0007669"/>
    <property type="project" value="InterPro"/>
</dbReference>
<dbReference type="InterPro" id="IPR036397">
    <property type="entry name" value="RNaseH_sf"/>
</dbReference>
<evidence type="ECO:0000313" key="3">
    <source>
        <dbReference type="Proteomes" id="UP000032304"/>
    </source>
</evidence>
<evidence type="ECO:0000313" key="2">
    <source>
        <dbReference type="EMBL" id="KJB20572.1"/>
    </source>
</evidence>
<sequence length="226" mass="25563">MVNFNEWLSWLLENSEKNRKGLIVVSIWAIWFSRNKFVHERNVQSLEEIVTFIRSFGLEYRSSAESLKHPQPRSMVKWSPPPQGYFKINVDAGLSVANNRAVLGFIIRNAEGFIMGHNLVHSMVIAEAIAVLDGLQFALDMGFSKVILESDSRLVVNNIQKSSEDYSESRPFTWDVKNLARKFLCCRFQFVAREGNGAAHALVVEDVGFGRSLQFILLGVVDSHSA</sequence>
<dbReference type="CDD" id="cd06222">
    <property type="entry name" value="RNase_H_like"/>
    <property type="match status" value="1"/>
</dbReference>
<feature type="domain" description="RNase H type-1" evidence="1">
    <location>
        <begin position="89"/>
        <end position="203"/>
    </location>
</feature>
<dbReference type="OMA" id="AWEMANF"/>
<organism evidence="2 3">
    <name type="scientific">Gossypium raimondii</name>
    <name type="common">Peruvian cotton</name>
    <name type="synonym">Gossypium klotzschianum subsp. raimondii</name>
    <dbReference type="NCBI Taxonomy" id="29730"/>
    <lineage>
        <taxon>Eukaryota</taxon>
        <taxon>Viridiplantae</taxon>
        <taxon>Streptophyta</taxon>
        <taxon>Embryophyta</taxon>
        <taxon>Tracheophyta</taxon>
        <taxon>Spermatophyta</taxon>
        <taxon>Magnoliopsida</taxon>
        <taxon>eudicotyledons</taxon>
        <taxon>Gunneridae</taxon>
        <taxon>Pentapetalae</taxon>
        <taxon>rosids</taxon>
        <taxon>malvids</taxon>
        <taxon>Malvales</taxon>
        <taxon>Malvaceae</taxon>
        <taxon>Malvoideae</taxon>
        <taxon>Gossypium</taxon>
    </lineage>
</organism>
<gene>
    <name evidence="2" type="ORF">B456_003G154500</name>
</gene>
<dbReference type="Gene3D" id="3.30.420.10">
    <property type="entry name" value="Ribonuclease H-like superfamily/Ribonuclease H"/>
    <property type="match status" value="1"/>
</dbReference>
<dbReference type="Proteomes" id="UP000032304">
    <property type="component" value="Chromosome 3"/>
</dbReference>
<dbReference type="InterPro" id="IPR044730">
    <property type="entry name" value="RNase_H-like_dom_plant"/>
</dbReference>
<dbReference type="Gramene" id="KJB20572">
    <property type="protein sequence ID" value="KJB20572"/>
    <property type="gene ID" value="B456_003G154500"/>
</dbReference>
<name>A0A0D2MPE5_GOSRA</name>
<evidence type="ECO:0000259" key="1">
    <source>
        <dbReference type="Pfam" id="PF13456"/>
    </source>
</evidence>
<keyword evidence="3" id="KW-1185">Reference proteome</keyword>
<dbReference type="eggNOG" id="KOG1075">
    <property type="taxonomic scope" value="Eukaryota"/>
</dbReference>
<dbReference type="EMBL" id="CM001742">
    <property type="protein sequence ID" value="KJB20572.1"/>
    <property type="molecule type" value="Genomic_DNA"/>
</dbReference>
<dbReference type="InterPro" id="IPR012337">
    <property type="entry name" value="RNaseH-like_sf"/>
</dbReference>
<dbReference type="InterPro" id="IPR002156">
    <property type="entry name" value="RNaseH_domain"/>
</dbReference>
<dbReference type="SUPFAM" id="SSF53098">
    <property type="entry name" value="Ribonuclease H-like"/>
    <property type="match status" value="1"/>
</dbReference>
<dbReference type="PANTHER" id="PTHR47074">
    <property type="entry name" value="BNAC02G40300D PROTEIN"/>
    <property type="match status" value="1"/>
</dbReference>
<proteinExistence type="predicted"/>